<dbReference type="GeneID" id="63921014"/>
<accession>A0A074W807</accession>
<evidence type="ECO:0000313" key="3">
    <source>
        <dbReference type="Proteomes" id="UP000030672"/>
    </source>
</evidence>
<evidence type="ECO:0000313" key="2">
    <source>
        <dbReference type="EMBL" id="KEQ66047.1"/>
    </source>
</evidence>
<reference evidence="2 3" key="1">
    <citation type="journal article" date="2014" name="BMC Genomics">
        <title>Genome sequencing of four Aureobasidium pullulans varieties: biotechnological potential, stress tolerance, and description of new species.</title>
        <authorList>
            <person name="Gostin Ar C."/>
            <person name="Ohm R.A."/>
            <person name="Kogej T."/>
            <person name="Sonjak S."/>
            <person name="Turk M."/>
            <person name="Zajc J."/>
            <person name="Zalar P."/>
            <person name="Grube M."/>
            <person name="Sun H."/>
            <person name="Han J."/>
            <person name="Sharma A."/>
            <person name="Chiniquy J."/>
            <person name="Ngan C.Y."/>
            <person name="Lipzen A."/>
            <person name="Barry K."/>
            <person name="Grigoriev I.V."/>
            <person name="Gunde-Cimerman N."/>
        </authorList>
    </citation>
    <scope>NUCLEOTIDE SEQUENCE [LARGE SCALE GENOMIC DNA]</scope>
    <source>
        <strain evidence="2 3">CBS 110374</strain>
    </source>
</reference>
<dbReference type="Proteomes" id="UP000030672">
    <property type="component" value="Unassembled WGS sequence"/>
</dbReference>
<organism evidence="2 3">
    <name type="scientific">Aureobasidium melanogenum (strain CBS 110374)</name>
    <name type="common">Aureobasidium pullulans var. melanogenum</name>
    <dbReference type="NCBI Taxonomy" id="1043003"/>
    <lineage>
        <taxon>Eukaryota</taxon>
        <taxon>Fungi</taxon>
        <taxon>Dikarya</taxon>
        <taxon>Ascomycota</taxon>
        <taxon>Pezizomycotina</taxon>
        <taxon>Dothideomycetes</taxon>
        <taxon>Dothideomycetidae</taxon>
        <taxon>Dothideales</taxon>
        <taxon>Saccotheciaceae</taxon>
        <taxon>Aureobasidium</taxon>
    </lineage>
</organism>
<dbReference type="RefSeq" id="XP_040883070.1">
    <property type="nucleotide sequence ID" value="XM_041027641.1"/>
</dbReference>
<sequence>MPKKEASKPPSTHVRIPMSYDMTKAPKVAIGEGPLSQYFKTRPSTTLPSPDQSLPPLESIQPAKRPRLDSSPYPIKQEPEHEADDTVPIKIEKDDHFAFDNYPKLQYEFPATELDEDQPLQSSLTNLYIADLEQAFKRFLPSDITFIQPPRCCTLLGGEIVLQVGELPGGVTFDDLAASFVKVAQTSKLIISSWVAADGTSLHAKVALDAWKSTRVDRYTGSRIHDMGNNQEIFSFNRPQTIKITPGKHHGCPNVLLEDQQFQEYQTMSLHLMTSLRLSPQDNSAILHHLANHGLLMSEPYSHIPHDNMMFRAAVDALRQPYLTGMRPFLEPAHILPDMLKDLQANTVGVSEVRRNMKNKYLVVFYVHSRKFHERSRALGSSYFIHFDERSACQPQVHILETKAANLENCHVLTFDEPPTKQTIESAIVEARVHLGVTGKRTTNTKPIVLSEQLFRSDGLTERNVLDKFAAELKTALLKDKGSDFQITLKLSSDPPQTQDPYTYVVFTRQSAEESGGLKNTSVPRQATSILTNPKSPIRNLKANDRILVVVEVCSSHKHPLQDRNIFDRLPLNENLIFLSANPDRITRRHEEVDEVLKFGKWFSSGMDGARSEWFDVSEHADEVKRHLLLGRQRALQSSYYTSVVQAMTRCLDASKNSYVPELDTMKARINNVYETSSLHRILLCVRVSPNTSLSAKNDINTSLVRQQEFLNLMVPPELHDNTELLRADKVSATDPDFLNLLSDRLSKMNEPTLILSTTIERITRSLEHLSMIKNLSDDGHVFASLVWDSKMPIAASDPLKTQERSKGGSLKMPKIIPVVWSPCDNETQAHVQRHVQNAQDWVDAVSHTSFQGEARDVPVTMIAPTAGKILDRNHLLEWHQYLNAEASVPVNVIGNAAELEKPGYSKNGNKKKIPENYTQIDRKCATTGCENLAPANTQTGSYCKACFQKSFSSERQCWTAGCTNAAPFGGPTGKACLGCSRTNPDKDASRLCVEEGCTNLSPPGKGTRCTPCRTARGKVLRKAREARAADTAAEMASIL</sequence>
<proteinExistence type="predicted"/>
<protein>
    <submittedName>
        <fullName evidence="2">Uncharacterized protein</fullName>
    </submittedName>
</protein>
<feature type="region of interest" description="Disordered" evidence="1">
    <location>
        <begin position="1"/>
        <end position="87"/>
    </location>
</feature>
<evidence type="ECO:0000256" key="1">
    <source>
        <dbReference type="SAM" id="MobiDB-lite"/>
    </source>
</evidence>
<name>A0A074W807_AURM1</name>
<dbReference type="HOGENOM" id="CLU_292716_0_0_1"/>
<dbReference type="AlphaFoldDB" id="A0A074W807"/>
<dbReference type="EMBL" id="KL584826">
    <property type="protein sequence ID" value="KEQ66047.1"/>
    <property type="molecule type" value="Genomic_DNA"/>
</dbReference>
<feature type="compositionally biased region" description="Polar residues" evidence="1">
    <location>
        <begin position="38"/>
        <end position="52"/>
    </location>
</feature>
<gene>
    <name evidence="2" type="ORF">M437DRAFT_81885</name>
</gene>
<keyword evidence="3" id="KW-1185">Reference proteome</keyword>